<dbReference type="SUPFAM" id="SSF52113">
    <property type="entry name" value="BRCT domain"/>
    <property type="match status" value="5"/>
</dbReference>
<sequence length="2725" mass="292649">MDGSIFKDVKFYVIKCDHTEVIDQLKSFGAIQHPLLSESVRFAISDDPTPVEVGEAEDLYAVPVVTTDWVKLSAEAGQFLAFKPFHPDFKRLFSGLVFTLAEISAKDRLSIWATSVIHGAKVQHHLDNSVTHVVLGRACGRFYKVCHEELRENGPTLVTPDWILDCLDKKQLLSCETYHPDLLKLPAVPSKPPLRTHKTPQNDSTSSTIQQQPQSQVHQPQSRTLQPNTTAVQSTEAVSAPPGPSIQTPLLGPNTLKTQQTGPRLPEQQQQQYVGVNPEKPGRGESHMRSAPGRGGVAVKRAEQERRMQQQHQFQMQQQRFDTPAPTGQPRYVSASPNTQRFPSARFTGHYEQRFTGSIPGVLDPNVGSVGLLTIPGTNLARGQENQHMLATQSPSGHGTLLMSGSSIQQHMPQTCTGPATGGGGVHHGKGGKSKSSKHVQEQNLNEEEKDAIVFQYVKNILSSQNLAVRDNPTTRASGADVGPASAVSASSSSGSGHLGNQTGVGLCPTSGLVSANSLSSVGSQSAPGTPRKSKSPKSPGRANPSAIGCAGSGPRASPKASPKSKTNTMTKVLSSPQQQQQQQQQQSSIMLAGGHAGSTPPVLVAGQLHHVPGRQLNAAGPQPTPQQHQQQVQRPAQHFLAAGNLPPPSPLHQQQQQQQQVVPGAPAYIVQRHPGGQLLASVSRQPISSQLHPQAVPTHGQYQRTGGVLAAVSTSSPGSSAVGVQPSGQQMQQPQRQFAQAQLQQQQQPTLFVRTSRQIYQGEMGELISDGPLGTSEAVGELAPVLVSAGPTHPIGGQAQAPHTTYQHQQAQRQQPQQQPPCSQQNQNITSQVLLQPSSGHQLIQMKAPNAVPNQQQPQQQFVETNSSGAGGVCLTQATPPGFVGRTQQQQQHLTTVGSPHQQVATVVSRRVHPAQPTPVGRISPTPPTRSQTPQAYLHQQPGQQAPTPQPQQQKVQLSLPTAQYQSVQGYSHSQQPQQIIFQSPTGQQLIAHHQPVSATVARGAITPSSIPPGGVLLRSVDTQHVGPMSTLAGGISTGQSHLVAFSSGGQPAGPHMVNGVTAEHGGMIFQTNPQTQAAHHTGHQTHHPLMPQQQQPTYVHQQQTGVSVTNQPGKLGQITAQQQQQPTLVRSNPALIGPNPNATFYHSGMGGPGSLAPHNLSPQNQPALLRAGHPHAQHPQHQSPGQTFQLRPAQAPLATPPQTPTRQAQYAQFPGTGQPPSAPAAASTIPIPPAYYGHEGSPKPTRPEECLVGCVLLLLGYRNAGESQRALWRRIMRSYGAEMVLAYDPTRVTHLVIDCQLEEPDIVKQALRDRIRIVTIFWVNDVLAKGRLLPPYEILHLPSPFSSDITFSFIKSQIISLTGFEGKDRLKVEFLIRQLGASFTDYLEPSNTLLVCKAPEGKKYEMAQLWNIPCVNIRWLQDIYFGDLTALALDLPHKYLSFEPADVTTALDRCTPRVQELMVGWQTPIRLNQDVWNRLNQLSTDFAIEERERKRKLELEVVNQPKIKRAKYQLDPLSDEDVKLAMSCRTRVELLLSQIKEKQDLQATFKEFLAHYASAEEQSPAQLLEVQAFVSNSTVPIIPRDGDMQHSVAYPDALAVSEASNQLSKLESTALLSSTLITDSTPLIEAEITQVLTQEPECVTESSTPSAESNAHQSPEVHEGTEKTPIQQLVGDIPNDEKPISSIKPSESPVHDTGKDQTTHSIQDGGIQDNLALVSEEEGAAAVVEKPVAESTDGHLDSEDLDTALHANAERDGITRNTMEEKSEKPDSPVFVDNSVEEETPLEEITSRKRCASGDPCDSTAKRKATTVTGESNEDVDIIVDHPISAQAHTVEASVVPIIPKEENISELGSSAEVSETEVAFVTSQVKISEDGMSTFTSSNQSVDQTVRITFTAIDHDTRLSLTELCSQMPNCRLVDSSEDATHLVCTRLLRTPKTYLAVALGRSLVTPKWIQASVMRGLWLDETPWLLNDPEGETQLGVCLSRSLQRAKRRQMLGPKASLFGGLEFWLSPGACHRDICAKLIRACGGVVRQKRPTQKMALLPQPKQLIICHEDDSHVANYLMRIKTGNKAVHHEEFVLSGVLRQELDYESYQIQYVNTLQTSLKAAVAAAEAALAGSGSPPLMTPSTPLTPRLGVDQTEHAQPPSHRRDSHIKIDHPSGRVTPKVSETPFIACLSSTSTTPVMSLVHSDQENFKRSVQPVMPSSTAHVEEYSSLRQETHHPTALTTLPDYGLHRGQINLGAGRGQTMGASLPRSFVGHHAASTSLQHLLTDSNTDSSIPLDHYVTPHRPQLSGESGSVVSRPQINSTQLHVTKFSETSLPCHSQTYKGSLSSASLAAPVQASIFPYDVDRPESGTTSGPQGSVRPKPSNLLLSGLSSNASPSHTTASHRPVTALTAMIVAAETGSNDLVSGITLGNAESGSSGSFILPHSSGYRSHTSVTVPVSSVVGSSTSGLNARSAAADAHAVATATAAAASALSSSERKSIKPIKDGSSLPIPGVRSPRATLPSNFFGTDIGDSKKRVPNIQPISGGFQSLSSLDAVTSLITSQMNFQFPPATSELVNLIQTYSSPAFKETVQVGSQMNIPSCEVVGTPYGPHTATSSQQTIPLRPVGITSQVPTESDPPHVSVAVTSDTAPQFESSSSLYGCTNLSAVDQLPATLCDSDSSAHAAIVLHPASPQAPTAATHLGEFSSSSVVGFHPVSSSSDTSAVPTSNVFESR</sequence>
<organism evidence="8 9">
    <name type="scientific">Clonorchis sinensis</name>
    <name type="common">Chinese liver fluke</name>
    <dbReference type="NCBI Taxonomy" id="79923"/>
    <lineage>
        <taxon>Eukaryota</taxon>
        <taxon>Metazoa</taxon>
        <taxon>Spiralia</taxon>
        <taxon>Lophotrochozoa</taxon>
        <taxon>Platyhelminthes</taxon>
        <taxon>Trematoda</taxon>
        <taxon>Digenea</taxon>
        <taxon>Opisthorchiida</taxon>
        <taxon>Opisthorchiata</taxon>
        <taxon>Opisthorchiidae</taxon>
        <taxon>Clonorchis</taxon>
    </lineage>
</organism>
<feature type="region of interest" description="Disordered" evidence="6">
    <location>
        <begin position="1753"/>
        <end position="1777"/>
    </location>
</feature>
<feature type="compositionally biased region" description="Low complexity" evidence="6">
    <location>
        <begin position="310"/>
        <end position="321"/>
    </location>
</feature>
<feature type="region of interest" description="Disordered" evidence="6">
    <location>
        <begin position="184"/>
        <end position="343"/>
    </location>
</feature>
<feature type="compositionally biased region" description="Low complexity" evidence="6">
    <location>
        <begin position="578"/>
        <end position="587"/>
    </location>
</feature>
<feature type="compositionally biased region" description="Polar residues" evidence="6">
    <location>
        <begin position="564"/>
        <end position="577"/>
    </location>
</feature>
<feature type="compositionally biased region" description="Low complexity" evidence="6">
    <location>
        <begin position="2121"/>
        <end position="2139"/>
    </location>
</feature>
<feature type="compositionally biased region" description="Polar residues" evidence="6">
    <location>
        <begin position="1646"/>
        <end position="1659"/>
    </location>
</feature>
<feature type="compositionally biased region" description="Basic and acidic residues" evidence="6">
    <location>
        <begin position="1695"/>
        <end position="1704"/>
    </location>
</feature>
<dbReference type="PROSITE" id="PS50172">
    <property type="entry name" value="BRCT"/>
    <property type="match status" value="4"/>
</dbReference>
<evidence type="ECO:0000256" key="5">
    <source>
        <dbReference type="ARBA" id="ARBA00030146"/>
    </source>
</evidence>
<feature type="compositionally biased region" description="Polar residues" evidence="6">
    <location>
        <begin position="887"/>
        <end position="907"/>
    </location>
</feature>
<feature type="compositionally biased region" description="Low complexity" evidence="6">
    <location>
        <begin position="808"/>
        <end position="827"/>
    </location>
</feature>
<feature type="compositionally biased region" description="Polar residues" evidence="6">
    <location>
        <begin position="517"/>
        <end position="528"/>
    </location>
</feature>
<dbReference type="Gene3D" id="3.40.50.10190">
    <property type="entry name" value="BRCT domain"/>
    <property type="match status" value="6"/>
</dbReference>
<proteinExistence type="predicted"/>
<gene>
    <name evidence="8" type="ORF">CSKR_105812</name>
</gene>
<evidence type="ECO:0000256" key="1">
    <source>
        <dbReference type="ARBA" id="ARBA00004123"/>
    </source>
</evidence>
<evidence type="ECO:0000256" key="6">
    <source>
        <dbReference type="SAM" id="MobiDB-lite"/>
    </source>
</evidence>
<keyword evidence="2" id="KW-0227">DNA damage</keyword>
<evidence type="ECO:0000313" key="9">
    <source>
        <dbReference type="Proteomes" id="UP000286415"/>
    </source>
</evidence>
<feature type="region of interest" description="Disordered" evidence="6">
    <location>
        <begin position="517"/>
        <end position="601"/>
    </location>
</feature>
<feature type="domain" description="BRCT" evidence="7">
    <location>
        <begin position="1351"/>
        <end position="1424"/>
    </location>
</feature>
<keyword evidence="9" id="KW-1185">Reference proteome</keyword>
<dbReference type="Pfam" id="PF12738">
    <property type="entry name" value="PTCB-BRCT"/>
    <property type="match status" value="1"/>
</dbReference>
<keyword evidence="3" id="KW-0539">Nucleus</keyword>
<dbReference type="CDD" id="cd17730">
    <property type="entry name" value="BRCT_PAXIP1_rpt4"/>
    <property type="match status" value="1"/>
</dbReference>
<feature type="compositionally biased region" description="Polar residues" evidence="6">
    <location>
        <begin position="223"/>
        <end position="237"/>
    </location>
</feature>
<dbReference type="GO" id="GO:0044666">
    <property type="term" value="C:MLL3/4 complex"/>
    <property type="evidence" value="ECO:0007669"/>
    <property type="project" value="TreeGrafter"/>
</dbReference>
<protein>
    <recommendedName>
        <fullName evidence="4">PAX-interacting protein 1</fullName>
    </recommendedName>
    <alternativeName>
        <fullName evidence="5">PAX transactivation activation domain-interacting protein</fullName>
    </alternativeName>
</protein>
<feature type="compositionally biased region" description="Basic and acidic residues" evidence="6">
    <location>
        <begin position="1754"/>
        <end position="1773"/>
    </location>
</feature>
<feature type="region of interest" description="Disordered" evidence="6">
    <location>
        <begin position="1640"/>
        <end position="1710"/>
    </location>
</feature>
<dbReference type="CDD" id="cd17711">
    <property type="entry name" value="BRCT_PAXIP1_rpt3"/>
    <property type="match status" value="1"/>
</dbReference>
<dbReference type="Pfam" id="PF00533">
    <property type="entry name" value="BRCT"/>
    <property type="match status" value="1"/>
</dbReference>
<feature type="region of interest" description="Disordered" evidence="6">
    <location>
        <begin position="1796"/>
        <end position="1815"/>
    </location>
</feature>
<reference evidence="8 9" key="2">
    <citation type="journal article" date="2021" name="Genomics">
        <title>High-quality reference genome for Clonorchis sinensis.</title>
        <authorList>
            <person name="Young N.D."/>
            <person name="Stroehlein A.J."/>
            <person name="Kinkar L."/>
            <person name="Wang T."/>
            <person name="Sohn W.M."/>
            <person name="Chang B.C.H."/>
            <person name="Kaur P."/>
            <person name="Weisz D."/>
            <person name="Dudchenko O."/>
            <person name="Aiden E.L."/>
            <person name="Korhonen P.K."/>
            <person name="Gasser R.B."/>
        </authorList>
    </citation>
    <scope>NUCLEOTIDE SEQUENCE [LARGE SCALE GENOMIC DNA]</scope>
    <source>
        <strain evidence="8">Cs-k2</strain>
    </source>
</reference>
<comment type="caution">
    <text evidence="8">The sequence shown here is derived from an EMBL/GenBank/DDBJ whole genome shotgun (WGS) entry which is preliminary data.</text>
</comment>
<feature type="compositionally biased region" description="Polar residues" evidence="6">
    <location>
        <begin position="255"/>
        <end position="274"/>
    </location>
</feature>
<dbReference type="OrthoDB" id="342264at2759"/>
<feature type="domain" description="BRCT" evidence="7">
    <location>
        <begin position="88"/>
        <end position="180"/>
    </location>
</feature>
<feature type="region of interest" description="Disordered" evidence="6">
    <location>
        <begin position="2352"/>
        <end position="2394"/>
    </location>
</feature>
<feature type="compositionally biased region" description="Basic residues" evidence="6">
    <location>
        <begin position="427"/>
        <end position="438"/>
    </location>
</feature>
<feature type="domain" description="BRCT" evidence="7">
    <location>
        <begin position="1"/>
        <end position="87"/>
    </location>
</feature>
<feature type="compositionally biased region" description="Low complexity" evidence="6">
    <location>
        <begin position="1206"/>
        <end position="1231"/>
    </location>
</feature>
<dbReference type="EMBL" id="NIRI02000056">
    <property type="protein sequence ID" value="KAG5445329.1"/>
    <property type="molecule type" value="Genomic_DNA"/>
</dbReference>
<evidence type="ECO:0000256" key="2">
    <source>
        <dbReference type="ARBA" id="ARBA00022763"/>
    </source>
</evidence>
<feature type="region of interest" description="Disordered" evidence="6">
    <location>
        <begin position="1133"/>
        <end position="1244"/>
    </location>
</feature>
<dbReference type="CDD" id="cd17744">
    <property type="entry name" value="BRCT_MDC1_rpt1"/>
    <property type="match status" value="1"/>
</dbReference>
<evidence type="ECO:0000259" key="7">
    <source>
        <dbReference type="PROSITE" id="PS50172"/>
    </source>
</evidence>
<feature type="domain" description="BRCT" evidence="7">
    <location>
        <begin position="1248"/>
        <end position="1342"/>
    </location>
</feature>
<reference evidence="8 9" key="1">
    <citation type="journal article" date="2018" name="Biotechnol. Adv.">
        <title>Improved genomic resources and new bioinformatic workflow for the carcinogenic parasite Clonorchis sinensis: Biotechnological implications.</title>
        <authorList>
            <person name="Wang D."/>
            <person name="Korhonen P.K."/>
            <person name="Gasser R.B."/>
            <person name="Young N.D."/>
        </authorList>
    </citation>
    <scope>NUCLEOTIDE SEQUENCE [LARGE SCALE GENOMIC DNA]</scope>
    <source>
        <strain evidence="8">Cs-k2</strain>
    </source>
</reference>
<feature type="compositionally biased region" description="Low complexity" evidence="6">
    <location>
        <begin position="1181"/>
        <end position="1199"/>
    </location>
</feature>
<dbReference type="InterPro" id="IPR036420">
    <property type="entry name" value="BRCT_dom_sf"/>
</dbReference>
<evidence type="ECO:0000256" key="4">
    <source>
        <dbReference type="ARBA" id="ARBA00023858"/>
    </source>
</evidence>
<dbReference type="CDD" id="cd17710">
    <property type="entry name" value="BRCT_PAXIP1_rpt2"/>
    <property type="match status" value="1"/>
</dbReference>
<feature type="region of interest" description="Disordered" evidence="6">
    <location>
        <begin position="472"/>
        <end position="504"/>
    </location>
</feature>
<comment type="subcellular location">
    <subcellularLocation>
        <location evidence="1">Nucleus</location>
    </subcellularLocation>
</comment>
<feature type="region of interest" description="Disordered" evidence="6">
    <location>
        <begin position="853"/>
        <end position="960"/>
    </location>
</feature>
<dbReference type="Pfam" id="PF16589">
    <property type="entry name" value="BRCT_2"/>
    <property type="match status" value="1"/>
</dbReference>
<feature type="compositionally biased region" description="Low complexity" evidence="6">
    <location>
        <begin position="2373"/>
        <end position="2388"/>
    </location>
</feature>
<feature type="compositionally biased region" description="Low complexity" evidence="6">
    <location>
        <begin position="477"/>
        <end position="496"/>
    </location>
</feature>
<dbReference type="GO" id="GO:0006974">
    <property type="term" value="P:DNA damage response"/>
    <property type="evidence" value="ECO:0007669"/>
    <property type="project" value="UniProtKB-KW"/>
</dbReference>
<feature type="compositionally biased region" description="Low complexity" evidence="6">
    <location>
        <begin position="930"/>
        <end position="958"/>
    </location>
</feature>
<feature type="compositionally biased region" description="Low complexity" evidence="6">
    <location>
        <begin position="204"/>
        <end position="222"/>
    </location>
</feature>
<feature type="region of interest" description="Disordered" evidence="6">
    <location>
        <begin position="415"/>
        <end position="444"/>
    </location>
</feature>
<evidence type="ECO:0000313" key="8">
    <source>
        <dbReference type="EMBL" id="KAG5445329.1"/>
    </source>
</evidence>
<feature type="region of interest" description="Disordered" evidence="6">
    <location>
        <begin position="2121"/>
        <end position="2167"/>
    </location>
</feature>
<dbReference type="SMART" id="SM00292">
    <property type="entry name" value="BRCT"/>
    <property type="match status" value="6"/>
</dbReference>
<dbReference type="Proteomes" id="UP000286415">
    <property type="component" value="Unassembled WGS sequence"/>
</dbReference>
<feature type="region of interest" description="Disordered" evidence="6">
    <location>
        <begin position="788"/>
        <end position="827"/>
    </location>
</feature>
<name>A0A8T1M8K6_CLOSI</name>
<evidence type="ECO:0000256" key="3">
    <source>
        <dbReference type="ARBA" id="ARBA00023242"/>
    </source>
</evidence>
<dbReference type="PANTHER" id="PTHR23196:SF1">
    <property type="entry name" value="PAX-INTERACTING PROTEIN 1"/>
    <property type="match status" value="1"/>
</dbReference>
<accession>A0A8T1M8K6</accession>
<dbReference type="InterPro" id="IPR001357">
    <property type="entry name" value="BRCT_dom"/>
</dbReference>
<dbReference type="InterPro" id="IPR051579">
    <property type="entry name" value="DDR_Transcriptional_Reg"/>
</dbReference>
<dbReference type="PANTHER" id="PTHR23196">
    <property type="entry name" value="PAX TRANSCRIPTION ACTIVATION DOMAIN INTERACTING PROTEIN"/>
    <property type="match status" value="1"/>
</dbReference>